<sequence length="240" mass="28943">MKKPQFVEDHIYHIYNRGVEKRKTFLDQKDYLRFIHDLFELNDEAPVQNVLYYFNPKSMEVQPRYIWGKERHKRKLLVEILVFTLMPNHYHLLVKQKAKNGIVRFMQKLGTGYAMYFNQKYERVGALFQGRFKAVRVENDAHFLHLPHYIHTNPLELKYGGSTSINWKQGIKYLQNYRWSSFPDYIGKKNFPSVTSRDFLLDFFGGPKEYLKETTRLLKERDYEKWGEAVNEVTIEPVWF</sequence>
<comment type="caution">
    <text evidence="2">The sequence shown here is derived from an EMBL/GenBank/DDBJ whole genome shotgun (WGS) entry which is preliminary data.</text>
</comment>
<evidence type="ECO:0000259" key="1">
    <source>
        <dbReference type="SMART" id="SM01321"/>
    </source>
</evidence>
<dbReference type="AlphaFoldDB" id="A0A1G2KPE2"/>
<reference evidence="2 3" key="1">
    <citation type="journal article" date="2016" name="Nat. Commun.">
        <title>Thousands of microbial genomes shed light on interconnected biogeochemical processes in an aquifer system.</title>
        <authorList>
            <person name="Anantharaman K."/>
            <person name="Brown C.T."/>
            <person name="Hug L.A."/>
            <person name="Sharon I."/>
            <person name="Castelle C.J."/>
            <person name="Probst A.J."/>
            <person name="Thomas B.C."/>
            <person name="Singh A."/>
            <person name="Wilkins M.J."/>
            <person name="Karaoz U."/>
            <person name="Brodie E.L."/>
            <person name="Williams K.H."/>
            <person name="Hubbard S.S."/>
            <person name="Banfield J.F."/>
        </authorList>
    </citation>
    <scope>NUCLEOTIDE SEQUENCE [LARGE SCALE GENOMIC DNA]</scope>
</reference>
<dbReference type="Proteomes" id="UP000178710">
    <property type="component" value="Unassembled WGS sequence"/>
</dbReference>
<evidence type="ECO:0000313" key="3">
    <source>
        <dbReference type="Proteomes" id="UP000178710"/>
    </source>
</evidence>
<name>A0A1G2KPE2_9BACT</name>
<dbReference type="PANTHER" id="PTHR34322:SF2">
    <property type="entry name" value="TRANSPOSASE IS200-LIKE DOMAIN-CONTAINING PROTEIN"/>
    <property type="match status" value="1"/>
</dbReference>
<dbReference type="Pfam" id="PF01797">
    <property type="entry name" value="Y1_Tnp"/>
    <property type="match status" value="1"/>
</dbReference>
<evidence type="ECO:0000313" key="2">
    <source>
        <dbReference type="EMBL" id="OHA01124.1"/>
    </source>
</evidence>
<feature type="domain" description="Transposase IS200-like" evidence="1">
    <location>
        <begin position="7"/>
        <end position="153"/>
    </location>
</feature>
<dbReference type="SMART" id="SM01321">
    <property type="entry name" value="Y1_Tnp"/>
    <property type="match status" value="1"/>
</dbReference>
<organism evidence="2 3">
    <name type="scientific">Candidatus Sungbacteria bacterium RIFCSPHIGHO2_02_FULL_49_20</name>
    <dbReference type="NCBI Taxonomy" id="1802272"/>
    <lineage>
        <taxon>Bacteria</taxon>
        <taxon>Candidatus Sungiibacteriota</taxon>
    </lineage>
</organism>
<dbReference type="Gene3D" id="3.30.70.1290">
    <property type="entry name" value="Transposase IS200-like"/>
    <property type="match status" value="1"/>
</dbReference>
<accession>A0A1G2KPE2</accession>
<dbReference type="GO" id="GO:0004803">
    <property type="term" value="F:transposase activity"/>
    <property type="evidence" value="ECO:0007669"/>
    <property type="project" value="InterPro"/>
</dbReference>
<dbReference type="PANTHER" id="PTHR34322">
    <property type="entry name" value="TRANSPOSASE, Y1_TNP DOMAIN-CONTAINING"/>
    <property type="match status" value="1"/>
</dbReference>
<proteinExistence type="predicted"/>
<dbReference type="SUPFAM" id="SSF143422">
    <property type="entry name" value="Transposase IS200-like"/>
    <property type="match status" value="1"/>
</dbReference>
<gene>
    <name evidence="2" type="ORF">A3C12_02500</name>
</gene>
<dbReference type="GO" id="GO:0003677">
    <property type="term" value="F:DNA binding"/>
    <property type="evidence" value="ECO:0007669"/>
    <property type="project" value="InterPro"/>
</dbReference>
<dbReference type="InterPro" id="IPR036515">
    <property type="entry name" value="Transposase_17_sf"/>
</dbReference>
<protein>
    <recommendedName>
        <fullName evidence="1">Transposase IS200-like domain-containing protein</fullName>
    </recommendedName>
</protein>
<dbReference type="EMBL" id="MHQK01000035">
    <property type="protein sequence ID" value="OHA01124.1"/>
    <property type="molecule type" value="Genomic_DNA"/>
</dbReference>
<dbReference type="GO" id="GO:0006313">
    <property type="term" value="P:DNA transposition"/>
    <property type="evidence" value="ECO:0007669"/>
    <property type="project" value="InterPro"/>
</dbReference>
<dbReference type="InterPro" id="IPR002686">
    <property type="entry name" value="Transposase_17"/>
</dbReference>